<keyword evidence="13" id="KW-0560">Oxidoreductase</keyword>
<evidence type="ECO:0000313" key="16">
    <source>
        <dbReference type="EMBL" id="JAT21710.1"/>
    </source>
</evidence>
<dbReference type="EMBL" id="GEBQ01018267">
    <property type="protein sequence ID" value="JAT21710.1"/>
    <property type="molecule type" value="Transcribed_RNA"/>
</dbReference>
<keyword evidence="7" id="KW-0285">Flavoprotein</keyword>
<dbReference type="SUPFAM" id="SSF56512">
    <property type="entry name" value="Nitric oxide (NO) synthase oxygenase domain"/>
    <property type="match status" value="1"/>
</dbReference>
<evidence type="ECO:0000256" key="3">
    <source>
        <dbReference type="ARBA" id="ARBA00001974"/>
    </source>
</evidence>
<proteinExistence type="inferred from homology"/>
<evidence type="ECO:0000256" key="1">
    <source>
        <dbReference type="ARBA" id="ARBA00001917"/>
    </source>
</evidence>
<dbReference type="PROSITE" id="PS50902">
    <property type="entry name" value="FLAVODOXIN_LIKE"/>
    <property type="match status" value="1"/>
</dbReference>
<comment type="cofactor">
    <cofactor evidence="2">
        <name>heme b</name>
        <dbReference type="ChEBI" id="CHEBI:60344"/>
    </cofactor>
</comment>
<evidence type="ECO:0000256" key="2">
    <source>
        <dbReference type="ARBA" id="ARBA00001970"/>
    </source>
</evidence>
<evidence type="ECO:0000256" key="13">
    <source>
        <dbReference type="ARBA" id="ARBA00023002"/>
    </source>
</evidence>
<comment type="similarity">
    <text evidence="4">Belongs to the NOS family.</text>
</comment>
<dbReference type="PANTHER" id="PTHR43410">
    <property type="entry name" value="NITRIC OXIDE SYNTHASE OXYGENASE"/>
    <property type="match status" value="1"/>
</dbReference>
<evidence type="ECO:0000256" key="12">
    <source>
        <dbReference type="ARBA" id="ARBA00022860"/>
    </source>
</evidence>
<dbReference type="Gene3D" id="3.90.440.10">
    <property type="entry name" value="Nitric Oxide Synthase,Heme Domain,Chain A domain 2"/>
    <property type="match status" value="1"/>
</dbReference>
<comment type="cofactor">
    <cofactor evidence="1">
        <name>FMN</name>
        <dbReference type="ChEBI" id="CHEBI:58210"/>
    </cofactor>
</comment>
<keyword evidence="10" id="KW-0274">FAD</keyword>
<dbReference type="GO" id="GO:0005516">
    <property type="term" value="F:calmodulin binding"/>
    <property type="evidence" value="ECO:0007669"/>
    <property type="project" value="UniProtKB-KW"/>
</dbReference>
<evidence type="ECO:0000256" key="5">
    <source>
        <dbReference type="ARBA" id="ARBA00012989"/>
    </source>
</evidence>
<evidence type="ECO:0000256" key="14">
    <source>
        <dbReference type="ARBA" id="ARBA00023004"/>
    </source>
</evidence>
<dbReference type="EC" id="1.14.13.39" evidence="5"/>
<sequence length="684" mass="77225">RRGMAKPQVAEVDVNHPKKPLRLRNLTARTESFDALHHSQVYQASVCTKEACLGSVLMQHIAKTTFTARPKDEVLFHAKDFLEQYFASIKSEEAEKARRTIRNGLAASVLARIAEANSQAHAARWGQVQEEIQATGTYQLTETELVYGAKLAWRNSARCIGRIQWSKLQVFDCRGVTTTSGMFEAICNHIKYSTNKGNIRSAITVFPQRTDGKHDYKVWNQQLLAYAGYKNADGTIIGDPINVEFTEVCAKLGWKGKGSKWDILPLVLSANGHDPDYFDIPPELVMEVPLVHPEYDWFAELELRWYAVPAVSGMMFDCGGLQFTAAPFNGWYMSTEIGARDLCDVTRYNLLETFANKMGLDTRTPVTLWKDKALIEANLAVLHSFQINNVTIVDHHTAAESFMKHYENEQRLRRGCPADWAWIVPPISGSITPVFHLEMAHYNLYPTYIYQERAWTVHVWNEERDGFKNKKKGQNIKFTPIARAIKFTSKLYENALSKRIKATILFATETGKSEQFAKKLNDILSHAFHAQCLCMDEYDMSDIEQEALLFVVASTFGNGDSPENGQSFAQSLFTLKKESNGVNGKQQMSQLNSATLIRANSQKKQNQERRTFVKELNSNSARLGNVRFAVFALGSSAYPNYCSFGTYVDNLLGELGGKRLLQLTTGDEMCGQQQAFVKWAPEVF</sequence>
<dbReference type="FunFam" id="3.90.440.10:FF:000001">
    <property type="entry name" value="Endothelial nitric oxide synthase"/>
    <property type="match status" value="1"/>
</dbReference>
<dbReference type="InterPro" id="IPR044944">
    <property type="entry name" value="NOS_dom_3"/>
</dbReference>
<dbReference type="PRINTS" id="PR00369">
    <property type="entry name" value="FLAVODOXIN"/>
</dbReference>
<evidence type="ECO:0000256" key="4">
    <source>
        <dbReference type="ARBA" id="ARBA00006267"/>
    </source>
</evidence>
<dbReference type="AlphaFoldDB" id="A0A1B6LDI9"/>
<organism evidence="16">
    <name type="scientific">Graphocephala atropunctata</name>
    <dbReference type="NCBI Taxonomy" id="36148"/>
    <lineage>
        <taxon>Eukaryota</taxon>
        <taxon>Metazoa</taxon>
        <taxon>Ecdysozoa</taxon>
        <taxon>Arthropoda</taxon>
        <taxon>Hexapoda</taxon>
        <taxon>Insecta</taxon>
        <taxon>Pterygota</taxon>
        <taxon>Neoptera</taxon>
        <taxon>Paraneoptera</taxon>
        <taxon>Hemiptera</taxon>
        <taxon>Auchenorrhyncha</taxon>
        <taxon>Membracoidea</taxon>
        <taxon>Cicadellidae</taxon>
        <taxon>Cicadellinae</taxon>
        <taxon>Cicadellini</taxon>
        <taxon>Graphocephala</taxon>
    </lineage>
</organism>
<dbReference type="Gene3D" id="3.40.50.360">
    <property type="match status" value="1"/>
</dbReference>
<dbReference type="InterPro" id="IPR044940">
    <property type="entry name" value="NOS_dom_2"/>
</dbReference>
<protein>
    <recommendedName>
        <fullName evidence="5">nitric-oxide synthase (NADPH)</fullName>
        <ecNumber evidence="5">1.14.13.39</ecNumber>
    </recommendedName>
</protein>
<keyword evidence="12" id="KW-0112">Calmodulin-binding</keyword>
<feature type="domain" description="Flavodoxin-like" evidence="15">
    <location>
        <begin position="502"/>
        <end position="684"/>
    </location>
</feature>
<dbReference type="InterPro" id="IPR050607">
    <property type="entry name" value="NOS"/>
</dbReference>
<dbReference type="SUPFAM" id="SSF52218">
    <property type="entry name" value="Flavoproteins"/>
    <property type="match status" value="1"/>
</dbReference>
<dbReference type="InterPro" id="IPR029039">
    <property type="entry name" value="Flavoprotein-like_sf"/>
</dbReference>
<dbReference type="Pfam" id="PF00258">
    <property type="entry name" value="Flavodoxin_1"/>
    <property type="match status" value="1"/>
</dbReference>
<evidence type="ECO:0000256" key="9">
    <source>
        <dbReference type="ARBA" id="ARBA00022723"/>
    </source>
</evidence>
<evidence type="ECO:0000256" key="8">
    <source>
        <dbReference type="ARBA" id="ARBA00022643"/>
    </source>
</evidence>
<dbReference type="GO" id="GO:0006809">
    <property type="term" value="P:nitric oxide biosynthetic process"/>
    <property type="evidence" value="ECO:0007669"/>
    <property type="project" value="InterPro"/>
</dbReference>
<feature type="non-terminal residue" evidence="16">
    <location>
        <position position="684"/>
    </location>
</feature>
<dbReference type="GO" id="GO:0046872">
    <property type="term" value="F:metal ion binding"/>
    <property type="evidence" value="ECO:0007669"/>
    <property type="project" value="UniProtKB-KW"/>
</dbReference>
<evidence type="ECO:0000256" key="10">
    <source>
        <dbReference type="ARBA" id="ARBA00022827"/>
    </source>
</evidence>
<dbReference type="Pfam" id="PF02898">
    <property type="entry name" value="NO_synthase"/>
    <property type="match status" value="1"/>
</dbReference>
<evidence type="ECO:0000256" key="6">
    <source>
        <dbReference type="ARBA" id="ARBA00022617"/>
    </source>
</evidence>
<keyword evidence="11" id="KW-0521">NADP</keyword>
<accession>A0A1B6LDI9</accession>
<evidence type="ECO:0000256" key="11">
    <source>
        <dbReference type="ARBA" id="ARBA00022857"/>
    </source>
</evidence>
<dbReference type="InterPro" id="IPR008254">
    <property type="entry name" value="Flavodoxin/NO_synth"/>
</dbReference>
<evidence type="ECO:0000256" key="7">
    <source>
        <dbReference type="ARBA" id="ARBA00022630"/>
    </source>
</evidence>
<dbReference type="GO" id="GO:0010181">
    <property type="term" value="F:FMN binding"/>
    <property type="evidence" value="ECO:0007669"/>
    <property type="project" value="InterPro"/>
</dbReference>
<dbReference type="PANTHER" id="PTHR43410:SF1">
    <property type="entry name" value="NITRIC OXIDE SYNTHASE"/>
    <property type="match status" value="1"/>
</dbReference>
<evidence type="ECO:0000259" key="15">
    <source>
        <dbReference type="PROSITE" id="PS50902"/>
    </source>
</evidence>
<gene>
    <name evidence="16" type="ORF">g.27428</name>
</gene>
<comment type="cofactor">
    <cofactor evidence="3">
        <name>FAD</name>
        <dbReference type="ChEBI" id="CHEBI:57692"/>
    </cofactor>
</comment>
<dbReference type="Gene3D" id="3.90.1230.10">
    <property type="entry name" value="Nitric Oxide Synthase, Chain A, domain 3"/>
    <property type="match status" value="1"/>
</dbReference>
<dbReference type="InterPro" id="IPR044943">
    <property type="entry name" value="NOS_dom_1"/>
</dbReference>
<dbReference type="InterPro" id="IPR001094">
    <property type="entry name" value="Flavdoxin-like"/>
</dbReference>
<feature type="non-terminal residue" evidence="16">
    <location>
        <position position="1"/>
    </location>
</feature>
<dbReference type="CDD" id="cd00795">
    <property type="entry name" value="NOS_oxygenase_euk"/>
    <property type="match status" value="1"/>
</dbReference>
<keyword evidence="8" id="KW-0288">FMN</keyword>
<keyword evidence="9" id="KW-0479">Metal-binding</keyword>
<dbReference type="PROSITE" id="PS60001">
    <property type="entry name" value="NOS"/>
    <property type="match status" value="1"/>
</dbReference>
<name>A0A1B6LDI9_9HEMI</name>
<reference evidence="16" key="1">
    <citation type="submission" date="2015-11" db="EMBL/GenBank/DDBJ databases">
        <title>De novo transcriptome assembly of four potential Pierce s Disease insect vectors from Arizona vineyards.</title>
        <authorList>
            <person name="Tassone E.E."/>
        </authorList>
    </citation>
    <scope>NUCLEOTIDE SEQUENCE</scope>
</reference>
<dbReference type="GO" id="GO:0004517">
    <property type="term" value="F:nitric-oxide synthase activity"/>
    <property type="evidence" value="ECO:0007669"/>
    <property type="project" value="UniProtKB-EC"/>
</dbReference>
<dbReference type="InterPro" id="IPR036119">
    <property type="entry name" value="NOS_N_sf"/>
</dbReference>
<dbReference type="InterPro" id="IPR004030">
    <property type="entry name" value="NOS_N"/>
</dbReference>
<dbReference type="Gene3D" id="3.90.340.10">
    <property type="entry name" value="Nitric Oxide Synthase, Chain A, domain 1"/>
    <property type="match status" value="2"/>
</dbReference>
<keyword evidence="6" id="KW-0349">Heme</keyword>
<keyword evidence="14" id="KW-0408">Iron</keyword>